<keyword evidence="3" id="KW-0813">Transport</keyword>
<evidence type="ECO:0000259" key="2">
    <source>
        <dbReference type="Pfam" id="PF07885"/>
    </source>
</evidence>
<keyword evidence="1" id="KW-0812">Transmembrane</keyword>
<keyword evidence="4" id="KW-1185">Reference proteome</keyword>
<evidence type="ECO:0000313" key="4">
    <source>
        <dbReference type="Proteomes" id="UP001596135"/>
    </source>
</evidence>
<protein>
    <submittedName>
        <fullName evidence="3">Potassium channel family protein</fullName>
    </submittedName>
</protein>
<reference evidence="4" key="1">
    <citation type="journal article" date="2019" name="Int. J. Syst. Evol. Microbiol.">
        <title>The Global Catalogue of Microorganisms (GCM) 10K type strain sequencing project: providing services to taxonomists for standard genome sequencing and annotation.</title>
        <authorList>
            <consortium name="The Broad Institute Genomics Platform"/>
            <consortium name="The Broad Institute Genome Sequencing Center for Infectious Disease"/>
            <person name="Wu L."/>
            <person name="Ma J."/>
        </authorList>
    </citation>
    <scope>NUCLEOTIDE SEQUENCE [LARGE SCALE GENOMIC DNA]</scope>
    <source>
        <strain evidence="4">CCUG 54522</strain>
    </source>
</reference>
<proteinExistence type="predicted"/>
<accession>A0ABW1LDD4</accession>
<dbReference type="InterPro" id="IPR013099">
    <property type="entry name" value="K_chnl_dom"/>
</dbReference>
<evidence type="ECO:0000313" key="3">
    <source>
        <dbReference type="EMBL" id="MFC6041698.1"/>
    </source>
</evidence>
<gene>
    <name evidence="3" type="ORF">ACFPYL_01345</name>
</gene>
<dbReference type="Gene3D" id="1.10.287.70">
    <property type="match status" value="1"/>
</dbReference>
<sequence>MRGWHRMVRDVLLVVVALVLYFVIPVGFHTDRGLVERGFVSIVCIGLVGALVIWQVLLQVDDPSRRIDGLLLSMVAGVLVFALAFYRLHLEDGSQFVGMSTRIDSLYFTMTTLLTVGYGDINASGQVARVLVLLQMVFNVVVIATAASTLNSRVRENAARRAEARRERREA</sequence>
<keyword evidence="1" id="KW-1133">Transmembrane helix</keyword>
<dbReference type="Pfam" id="PF07885">
    <property type="entry name" value="Ion_trans_2"/>
    <property type="match status" value="1"/>
</dbReference>
<feature type="transmembrane region" description="Helical" evidence="1">
    <location>
        <begin position="38"/>
        <end position="57"/>
    </location>
</feature>
<feature type="domain" description="Potassium channel" evidence="2">
    <location>
        <begin position="74"/>
        <end position="154"/>
    </location>
</feature>
<keyword evidence="3" id="KW-0407">Ion channel</keyword>
<feature type="transmembrane region" description="Helical" evidence="1">
    <location>
        <begin position="7"/>
        <end position="26"/>
    </location>
</feature>
<dbReference type="GO" id="GO:0034220">
    <property type="term" value="P:monoatomic ion transmembrane transport"/>
    <property type="evidence" value="ECO:0007669"/>
    <property type="project" value="UniProtKB-KW"/>
</dbReference>
<evidence type="ECO:0000256" key="1">
    <source>
        <dbReference type="SAM" id="Phobius"/>
    </source>
</evidence>
<dbReference type="SUPFAM" id="SSF81324">
    <property type="entry name" value="Voltage-gated potassium channels"/>
    <property type="match status" value="1"/>
</dbReference>
<dbReference type="RefSeq" id="WP_379149569.1">
    <property type="nucleotide sequence ID" value="NZ_JBHSRJ010000001.1"/>
</dbReference>
<keyword evidence="1" id="KW-0472">Membrane</keyword>
<dbReference type="EMBL" id="JBHSRJ010000001">
    <property type="protein sequence ID" value="MFC6041698.1"/>
    <property type="molecule type" value="Genomic_DNA"/>
</dbReference>
<organism evidence="3 4">
    <name type="scientific">Nocardioides hankookensis</name>
    <dbReference type="NCBI Taxonomy" id="443157"/>
    <lineage>
        <taxon>Bacteria</taxon>
        <taxon>Bacillati</taxon>
        <taxon>Actinomycetota</taxon>
        <taxon>Actinomycetes</taxon>
        <taxon>Propionibacteriales</taxon>
        <taxon>Nocardioidaceae</taxon>
        <taxon>Nocardioides</taxon>
    </lineage>
</organism>
<feature type="transmembrane region" description="Helical" evidence="1">
    <location>
        <begin position="130"/>
        <end position="150"/>
    </location>
</feature>
<dbReference type="Proteomes" id="UP001596135">
    <property type="component" value="Unassembled WGS sequence"/>
</dbReference>
<name>A0ABW1LDD4_9ACTN</name>
<comment type="caution">
    <text evidence="3">The sequence shown here is derived from an EMBL/GenBank/DDBJ whole genome shotgun (WGS) entry which is preliminary data.</text>
</comment>
<keyword evidence="3" id="KW-0406">Ion transport</keyword>
<feature type="transmembrane region" description="Helical" evidence="1">
    <location>
        <begin position="69"/>
        <end position="86"/>
    </location>
</feature>